<evidence type="ECO:0000256" key="6">
    <source>
        <dbReference type="ARBA" id="ARBA00022692"/>
    </source>
</evidence>
<keyword evidence="6 11" id="KW-0812">Transmembrane</keyword>
<protein>
    <submittedName>
        <fullName evidence="13">Energy transducer TonB</fullName>
    </submittedName>
</protein>
<evidence type="ECO:0000313" key="13">
    <source>
        <dbReference type="EMBL" id="PKV12281.1"/>
    </source>
</evidence>
<keyword evidence="9 11" id="KW-0472">Membrane</keyword>
<dbReference type="GO" id="GO:0015031">
    <property type="term" value="P:protein transport"/>
    <property type="evidence" value="ECO:0007669"/>
    <property type="project" value="UniProtKB-KW"/>
</dbReference>
<organism evidence="13 15">
    <name type="scientific">Xanthomonas prunicola</name>
    <dbReference type="NCBI Taxonomy" id="2053930"/>
    <lineage>
        <taxon>Bacteria</taxon>
        <taxon>Pseudomonadati</taxon>
        <taxon>Pseudomonadota</taxon>
        <taxon>Gammaproteobacteria</taxon>
        <taxon>Lysobacterales</taxon>
        <taxon>Lysobacteraceae</taxon>
        <taxon>Xanthomonas</taxon>
    </lineage>
</organism>
<dbReference type="PANTHER" id="PTHR33446">
    <property type="entry name" value="PROTEIN TONB-RELATED"/>
    <property type="match status" value="1"/>
</dbReference>
<evidence type="ECO:0000313" key="15">
    <source>
        <dbReference type="Proteomes" id="UP000233720"/>
    </source>
</evidence>
<feature type="transmembrane region" description="Helical" evidence="11">
    <location>
        <begin position="58"/>
        <end position="77"/>
    </location>
</feature>
<evidence type="ECO:0000256" key="4">
    <source>
        <dbReference type="ARBA" id="ARBA00022475"/>
    </source>
</evidence>
<feature type="compositionally biased region" description="Pro residues" evidence="10">
    <location>
        <begin position="133"/>
        <end position="142"/>
    </location>
</feature>
<reference evidence="15 16" key="1">
    <citation type="submission" date="2017-11" db="EMBL/GenBank/DDBJ databases">
        <title>Xanthomonas prunicola sp. nov., a novel pathogen that affects nectarine (Prunus persica var. nectarine) trees.</title>
        <authorList>
            <person name="Lopez M."/>
            <person name="Lopez-Soriano P."/>
            <person name="Garita-Cambronero J."/>
            <person name="Beltran C."/>
            <person name="Taghouti G."/>
            <person name="Portier P."/>
            <person name="Cubero J."/>
            <person name="Fischer-Le Saux M."/>
            <person name="Marco-Noales E."/>
        </authorList>
    </citation>
    <scope>NUCLEOTIDE SEQUENCE [LARGE SCALE GENOMIC DNA]</scope>
    <source>
        <strain evidence="13 15">CFBP8353</strain>
        <strain evidence="14 16">CFBP8354</strain>
    </source>
</reference>
<feature type="region of interest" description="Disordered" evidence="10">
    <location>
        <begin position="235"/>
        <end position="255"/>
    </location>
</feature>
<keyword evidence="7" id="KW-0653">Protein transport</keyword>
<name>A0A2N3RIG3_9XANT</name>
<dbReference type="PROSITE" id="PS52015">
    <property type="entry name" value="TONB_CTD"/>
    <property type="match status" value="1"/>
</dbReference>
<dbReference type="AlphaFoldDB" id="A0A2N3RIG3"/>
<evidence type="ECO:0000259" key="12">
    <source>
        <dbReference type="PROSITE" id="PS52015"/>
    </source>
</evidence>
<keyword evidence="5" id="KW-0997">Cell inner membrane</keyword>
<dbReference type="Proteomes" id="UP000233720">
    <property type="component" value="Unassembled WGS sequence"/>
</dbReference>
<proteinExistence type="inferred from homology"/>
<dbReference type="NCBIfam" id="TIGR01352">
    <property type="entry name" value="tonB_Cterm"/>
    <property type="match status" value="1"/>
</dbReference>
<comment type="similarity">
    <text evidence="2">Belongs to the TonB family.</text>
</comment>
<keyword evidence="3" id="KW-0813">Transport</keyword>
<comment type="subcellular location">
    <subcellularLocation>
        <location evidence="1">Cell inner membrane</location>
        <topology evidence="1">Single-pass membrane protein</topology>
        <orientation evidence="1">Periplasmic side</orientation>
    </subcellularLocation>
</comment>
<dbReference type="GO" id="GO:0098797">
    <property type="term" value="C:plasma membrane protein complex"/>
    <property type="evidence" value="ECO:0007669"/>
    <property type="project" value="TreeGrafter"/>
</dbReference>
<feature type="domain" description="TonB C-terminal" evidence="12">
    <location>
        <begin position="164"/>
        <end position="255"/>
    </location>
</feature>
<dbReference type="GO" id="GO:0031992">
    <property type="term" value="F:energy transducer activity"/>
    <property type="evidence" value="ECO:0007669"/>
    <property type="project" value="TreeGrafter"/>
</dbReference>
<sequence length="255" mass="26829">MGVSGIARDYRLFRHLLRSIHCGYARITPILQVSPMPVPRPASDRHLVLRLPRHTLKIAGIAFAAGLLLFLLVWATGRKDDFYKASPAQPTAGAQPDDSIAPLPAPLPAQDGASDMQQAKPPAETPTLVDTAPPAPPAPTPLPEDAAPGAPGSAAPSKAPVAGGDRPVPIQGQMPPPRYPSAALRRGDAGDVVVRVDVDAAGNPGGVTLVQRSGSRDLDRAAMEAVRHWRFHPAQRNGQPVAGSTDIPFEFKPAQ</sequence>
<dbReference type="InterPro" id="IPR006260">
    <property type="entry name" value="TonB/TolA_C"/>
</dbReference>
<feature type="region of interest" description="Disordered" evidence="10">
    <location>
        <begin position="86"/>
        <end position="178"/>
    </location>
</feature>
<dbReference type="GO" id="GO:0055085">
    <property type="term" value="P:transmembrane transport"/>
    <property type="evidence" value="ECO:0007669"/>
    <property type="project" value="InterPro"/>
</dbReference>
<evidence type="ECO:0000256" key="11">
    <source>
        <dbReference type="SAM" id="Phobius"/>
    </source>
</evidence>
<dbReference type="InterPro" id="IPR051045">
    <property type="entry name" value="TonB-dependent_transducer"/>
</dbReference>
<gene>
    <name evidence="13" type="ORF">XpruCFBP8353_10020</name>
    <name evidence="14" type="ORF">XpruCFBP8354_10020</name>
</gene>
<evidence type="ECO:0000313" key="16">
    <source>
        <dbReference type="Proteomes" id="UP000233748"/>
    </source>
</evidence>
<accession>A0A2N3RIG3</accession>
<dbReference type="Pfam" id="PF03544">
    <property type="entry name" value="TonB_C"/>
    <property type="match status" value="1"/>
</dbReference>
<keyword evidence="8 11" id="KW-1133">Transmembrane helix</keyword>
<evidence type="ECO:0000256" key="9">
    <source>
        <dbReference type="ARBA" id="ARBA00023136"/>
    </source>
</evidence>
<feature type="compositionally biased region" description="Low complexity" evidence="10">
    <location>
        <begin position="143"/>
        <end position="164"/>
    </location>
</feature>
<keyword evidence="16" id="KW-1185">Reference proteome</keyword>
<evidence type="ECO:0000256" key="7">
    <source>
        <dbReference type="ARBA" id="ARBA00022927"/>
    </source>
</evidence>
<evidence type="ECO:0000256" key="8">
    <source>
        <dbReference type="ARBA" id="ARBA00022989"/>
    </source>
</evidence>
<dbReference type="EMBL" id="PHKW01000003">
    <property type="protein sequence ID" value="PKV16558.1"/>
    <property type="molecule type" value="Genomic_DNA"/>
</dbReference>
<evidence type="ECO:0000313" key="14">
    <source>
        <dbReference type="EMBL" id="PKV16558.1"/>
    </source>
</evidence>
<dbReference type="InterPro" id="IPR037682">
    <property type="entry name" value="TonB_C"/>
</dbReference>
<evidence type="ECO:0000256" key="1">
    <source>
        <dbReference type="ARBA" id="ARBA00004383"/>
    </source>
</evidence>
<keyword evidence="4" id="KW-1003">Cell membrane</keyword>
<dbReference type="Proteomes" id="UP000233748">
    <property type="component" value="Unassembled WGS sequence"/>
</dbReference>
<dbReference type="OrthoDB" id="9792439at2"/>
<dbReference type="EMBL" id="PHKV01000003">
    <property type="protein sequence ID" value="PKV12281.1"/>
    <property type="molecule type" value="Genomic_DNA"/>
</dbReference>
<comment type="caution">
    <text evidence="13">The sequence shown here is derived from an EMBL/GenBank/DDBJ whole genome shotgun (WGS) entry which is preliminary data.</text>
</comment>
<evidence type="ECO:0000256" key="10">
    <source>
        <dbReference type="SAM" id="MobiDB-lite"/>
    </source>
</evidence>
<dbReference type="Gene3D" id="3.30.1150.10">
    <property type="match status" value="1"/>
</dbReference>
<evidence type="ECO:0000256" key="3">
    <source>
        <dbReference type="ARBA" id="ARBA00022448"/>
    </source>
</evidence>
<evidence type="ECO:0000256" key="2">
    <source>
        <dbReference type="ARBA" id="ARBA00006555"/>
    </source>
</evidence>
<evidence type="ECO:0000256" key="5">
    <source>
        <dbReference type="ARBA" id="ARBA00022519"/>
    </source>
</evidence>
<dbReference type="SUPFAM" id="SSF74653">
    <property type="entry name" value="TolA/TonB C-terminal domain"/>
    <property type="match status" value="1"/>
</dbReference>
<dbReference type="PANTHER" id="PTHR33446:SF2">
    <property type="entry name" value="PROTEIN TONB"/>
    <property type="match status" value="1"/>
</dbReference>